<comment type="caution">
    <text evidence="1">The sequence shown here is derived from an EMBL/GenBank/DDBJ whole genome shotgun (WGS) entry which is preliminary data.</text>
</comment>
<dbReference type="RefSeq" id="WP_345078637.1">
    <property type="nucleotide sequence ID" value="NZ_BAABFA010000005.1"/>
</dbReference>
<protein>
    <submittedName>
        <fullName evidence="1">OsmC family protein</fullName>
    </submittedName>
</protein>
<reference evidence="2" key="1">
    <citation type="journal article" date="2019" name="Int. J. Syst. Evol. Microbiol.">
        <title>The Global Catalogue of Microorganisms (GCM) 10K type strain sequencing project: providing services to taxonomists for standard genome sequencing and annotation.</title>
        <authorList>
            <consortium name="The Broad Institute Genomics Platform"/>
            <consortium name="The Broad Institute Genome Sequencing Center for Infectious Disease"/>
            <person name="Wu L."/>
            <person name="Ma J."/>
        </authorList>
    </citation>
    <scope>NUCLEOTIDE SEQUENCE [LARGE SCALE GENOMIC DNA]</scope>
    <source>
        <strain evidence="2">JCM 32105</strain>
    </source>
</reference>
<gene>
    <name evidence="1" type="ORF">GCM10023093_07120</name>
</gene>
<keyword evidence="2" id="KW-1185">Reference proteome</keyword>
<accession>A0ABP8N5Q4</accession>
<dbReference type="InterPro" id="IPR003718">
    <property type="entry name" value="OsmC/Ohr_fam"/>
</dbReference>
<dbReference type="PANTHER" id="PTHR39624">
    <property type="entry name" value="PROTEIN INVOLVED IN RIMO-MEDIATED BETA-METHYLTHIOLATION OF RIBOSOMAL PROTEIN S12 YCAO"/>
    <property type="match status" value="1"/>
</dbReference>
<dbReference type="SUPFAM" id="SSF82784">
    <property type="entry name" value="OsmC-like"/>
    <property type="match status" value="1"/>
</dbReference>
<dbReference type="InterPro" id="IPR015946">
    <property type="entry name" value="KH_dom-like_a/b"/>
</dbReference>
<sequence>MTAHIVYNGDLRTTATHVRSGTSIETDAPVDNKGKGERFSPTDLVAVALATCMVTTMGIAAPIHDLDLDGSECEVTKIMASDPRRIAEIVVVMSFPKSKPFTDKQRFKIEQIAHTCPVFISLHPDMKKSISFVWPE</sequence>
<dbReference type="Pfam" id="PF02566">
    <property type="entry name" value="OsmC"/>
    <property type="match status" value="1"/>
</dbReference>
<name>A0ABP8N5Q4_9BACT</name>
<dbReference type="EMBL" id="BAABFA010000005">
    <property type="protein sequence ID" value="GAA4461785.1"/>
    <property type="molecule type" value="Genomic_DNA"/>
</dbReference>
<evidence type="ECO:0000313" key="2">
    <source>
        <dbReference type="Proteomes" id="UP001500067"/>
    </source>
</evidence>
<proteinExistence type="predicted"/>
<dbReference type="Gene3D" id="3.30.300.20">
    <property type="match status" value="1"/>
</dbReference>
<dbReference type="InterPro" id="IPR036102">
    <property type="entry name" value="OsmC/Ohrsf"/>
</dbReference>
<organism evidence="1 2">
    <name type="scientific">Nemorincola caseinilytica</name>
    <dbReference type="NCBI Taxonomy" id="2054315"/>
    <lineage>
        <taxon>Bacteria</taxon>
        <taxon>Pseudomonadati</taxon>
        <taxon>Bacteroidota</taxon>
        <taxon>Chitinophagia</taxon>
        <taxon>Chitinophagales</taxon>
        <taxon>Chitinophagaceae</taxon>
        <taxon>Nemorincola</taxon>
    </lineage>
</organism>
<evidence type="ECO:0000313" key="1">
    <source>
        <dbReference type="EMBL" id="GAA4461785.1"/>
    </source>
</evidence>
<dbReference type="Proteomes" id="UP001500067">
    <property type="component" value="Unassembled WGS sequence"/>
</dbReference>
<dbReference type="PANTHER" id="PTHR39624:SF2">
    <property type="entry name" value="OSMC-LIKE PROTEIN"/>
    <property type="match status" value="1"/>
</dbReference>